<dbReference type="EMBL" id="JASPKZ010001586">
    <property type="protein sequence ID" value="KAJ9597777.1"/>
    <property type="molecule type" value="Genomic_DNA"/>
</dbReference>
<protein>
    <submittedName>
        <fullName evidence="2">Uncharacterized protein</fullName>
    </submittedName>
</protein>
<dbReference type="InterPro" id="IPR036397">
    <property type="entry name" value="RNaseH_sf"/>
</dbReference>
<dbReference type="InterPro" id="IPR006941">
    <property type="entry name" value="RNase_CAF1"/>
</dbReference>
<evidence type="ECO:0000313" key="2">
    <source>
        <dbReference type="EMBL" id="KAJ9597777.1"/>
    </source>
</evidence>
<reference evidence="2" key="1">
    <citation type="journal article" date="2023" name="IScience">
        <title>Live-bearing cockroach genome reveals convergent evolutionary mechanisms linked to viviparity in insects and beyond.</title>
        <authorList>
            <person name="Fouks B."/>
            <person name="Harrison M.C."/>
            <person name="Mikhailova A.A."/>
            <person name="Marchal E."/>
            <person name="English S."/>
            <person name="Carruthers M."/>
            <person name="Jennings E.C."/>
            <person name="Chiamaka E.L."/>
            <person name="Frigard R.A."/>
            <person name="Pippel M."/>
            <person name="Attardo G.M."/>
            <person name="Benoit J.B."/>
            <person name="Bornberg-Bauer E."/>
            <person name="Tobe S.S."/>
        </authorList>
    </citation>
    <scope>NUCLEOTIDE SEQUENCE</scope>
    <source>
        <strain evidence="2">Stay&amp;Tobe</strain>
    </source>
</reference>
<organism evidence="2 3">
    <name type="scientific">Diploptera punctata</name>
    <name type="common">Pacific beetle cockroach</name>
    <dbReference type="NCBI Taxonomy" id="6984"/>
    <lineage>
        <taxon>Eukaryota</taxon>
        <taxon>Metazoa</taxon>
        <taxon>Ecdysozoa</taxon>
        <taxon>Arthropoda</taxon>
        <taxon>Hexapoda</taxon>
        <taxon>Insecta</taxon>
        <taxon>Pterygota</taxon>
        <taxon>Neoptera</taxon>
        <taxon>Polyneoptera</taxon>
        <taxon>Dictyoptera</taxon>
        <taxon>Blattodea</taxon>
        <taxon>Blaberoidea</taxon>
        <taxon>Blaberidae</taxon>
        <taxon>Diplopterinae</taxon>
        <taxon>Diploptera</taxon>
    </lineage>
</organism>
<dbReference type="PANTHER" id="PTHR15092">
    <property type="entry name" value="POLY A -SPECIFIC RIBONUCLEASE/TARGET OF EGR1, MEMBER 1"/>
    <property type="match status" value="1"/>
</dbReference>
<dbReference type="GO" id="GO:0000289">
    <property type="term" value="P:nuclear-transcribed mRNA poly(A) tail shortening"/>
    <property type="evidence" value="ECO:0007669"/>
    <property type="project" value="TreeGrafter"/>
</dbReference>
<evidence type="ECO:0000256" key="1">
    <source>
        <dbReference type="ARBA" id="ARBA00008372"/>
    </source>
</evidence>
<accession>A0AAD8EQ47</accession>
<dbReference type="AlphaFoldDB" id="A0AAD8EQ47"/>
<sequence length="558" mass="65586">MVEITRNNFEDKFNEIASQLRSAVFIAVDNEFTGLLSDQDYKSSLFDSGSERYDKLRRNIEHFLVMEVGISAFQFVEDENKYVANTYTFYVFPRSFGSIETKFMCQASSLEFLYQHKFDFNKFVYEGVSYLNCQQEIKLRQELYEGSLFRHLERTISLDDEKLVQSGCSRVAEWCPSAVENDVLSLEYTTYCRGEKRLAYIIHKELRQRFHNIWTFPDTDKVSPNKVSQKQRDQFVDDTSLEDDMMNSLLGFSRIFNLLLELRKPIVGHNLLLDLMIMYNQFHKPLPSQFGVFKEKIHKLFPVVYDTKYLSFELRKLVRREDMWDTNVLSNLYYYFKNGRGKYIVLFSPLVELKERSNSAGSICTFSNFSTNCHFDKLYVDDVDHFHEAGWDSFCTGYCFIKMAHIFAHITCLFLLHSVMDGRLLSSRELLAAAYSRKNRVNLIRASVSHVCLDGPDPPSTRPKWLHVQTRGYIRPIDISKVAELFAKYGIVDVKPFSRYRALVAVGNHTSAKDILCDFYNHRELRVSWYRPLWHSPMLRIATWTTGLMCAYLLYRRR</sequence>
<dbReference type="GO" id="GO:0005634">
    <property type="term" value="C:nucleus"/>
    <property type="evidence" value="ECO:0007669"/>
    <property type="project" value="TreeGrafter"/>
</dbReference>
<evidence type="ECO:0000313" key="3">
    <source>
        <dbReference type="Proteomes" id="UP001233999"/>
    </source>
</evidence>
<dbReference type="GO" id="GO:0003723">
    <property type="term" value="F:RNA binding"/>
    <property type="evidence" value="ECO:0007669"/>
    <property type="project" value="TreeGrafter"/>
</dbReference>
<dbReference type="GO" id="GO:0000175">
    <property type="term" value="F:3'-5'-RNA exonuclease activity"/>
    <property type="evidence" value="ECO:0007669"/>
    <property type="project" value="TreeGrafter"/>
</dbReference>
<gene>
    <name evidence="2" type="ORF">L9F63_011385</name>
</gene>
<keyword evidence="3" id="KW-1185">Reference proteome</keyword>
<dbReference type="GO" id="GO:0005783">
    <property type="term" value="C:endoplasmic reticulum"/>
    <property type="evidence" value="ECO:0007669"/>
    <property type="project" value="TreeGrafter"/>
</dbReference>
<proteinExistence type="inferred from homology"/>
<dbReference type="GO" id="GO:1990431">
    <property type="term" value="P:priRNA 3'-end processing"/>
    <property type="evidence" value="ECO:0007669"/>
    <property type="project" value="TreeGrafter"/>
</dbReference>
<dbReference type="PANTHER" id="PTHR15092:SF22">
    <property type="entry name" value="POLY(A)-SPECIFIC RIBONUCLEASE PNLDC1"/>
    <property type="match status" value="1"/>
</dbReference>
<dbReference type="Pfam" id="PF04857">
    <property type="entry name" value="CAF1"/>
    <property type="match status" value="1"/>
</dbReference>
<dbReference type="Gene3D" id="3.30.420.10">
    <property type="entry name" value="Ribonuclease H-like superfamily/Ribonuclease H"/>
    <property type="match status" value="2"/>
</dbReference>
<dbReference type="InterPro" id="IPR012337">
    <property type="entry name" value="RNaseH-like_sf"/>
</dbReference>
<comment type="similarity">
    <text evidence="1">Belongs to the CAF1 family.</text>
</comment>
<dbReference type="InterPro" id="IPR051181">
    <property type="entry name" value="CAF1_poly(A)_ribonucleases"/>
</dbReference>
<name>A0AAD8EQ47_DIPPU</name>
<dbReference type="Proteomes" id="UP001233999">
    <property type="component" value="Unassembled WGS sequence"/>
</dbReference>
<reference evidence="2" key="2">
    <citation type="submission" date="2023-05" db="EMBL/GenBank/DDBJ databases">
        <authorList>
            <person name="Fouks B."/>
        </authorList>
    </citation>
    <scope>NUCLEOTIDE SEQUENCE</scope>
    <source>
        <strain evidence="2">Stay&amp;Tobe</strain>
        <tissue evidence="2">Testes</tissue>
    </source>
</reference>
<dbReference type="SUPFAM" id="SSF53098">
    <property type="entry name" value="Ribonuclease H-like"/>
    <property type="match status" value="1"/>
</dbReference>
<dbReference type="GO" id="GO:1990432">
    <property type="term" value="P:siRNA 3'-end processing"/>
    <property type="evidence" value="ECO:0007669"/>
    <property type="project" value="TreeGrafter"/>
</dbReference>
<comment type="caution">
    <text evidence="2">The sequence shown here is derived from an EMBL/GenBank/DDBJ whole genome shotgun (WGS) entry which is preliminary data.</text>
</comment>